<name>A0A6I3KQW7_9NOCA</name>
<feature type="domain" description="DUF397" evidence="1">
    <location>
        <begin position="3"/>
        <end position="52"/>
    </location>
</feature>
<protein>
    <submittedName>
        <fullName evidence="2">DUF397 domain-containing protein</fullName>
    </submittedName>
</protein>
<sequence length="58" mass="6801">MGKWFKSSRSPQANECVEIFLGDDRVGVRDTKDHGRGPELWFTARQWDTFLTSGIWKR</sequence>
<accession>A0A6I3KQW7</accession>
<evidence type="ECO:0000313" key="2">
    <source>
        <dbReference type="EMBL" id="MTE11516.1"/>
    </source>
</evidence>
<proteinExistence type="predicted"/>
<dbReference type="InterPro" id="IPR007278">
    <property type="entry name" value="DUF397"/>
</dbReference>
<organism evidence="2 3">
    <name type="scientific">Nocardia aurantiaca</name>
    <dbReference type="NCBI Taxonomy" id="2675850"/>
    <lineage>
        <taxon>Bacteria</taxon>
        <taxon>Bacillati</taxon>
        <taxon>Actinomycetota</taxon>
        <taxon>Actinomycetes</taxon>
        <taxon>Mycobacteriales</taxon>
        <taxon>Nocardiaceae</taxon>
        <taxon>Nocardia</taxon>
    </lineage>
</organism>
<reference evidence="2 3" key="1">
    <citation type="submission" date="2019-11" db="EMBL/GenBank/DDBJ databases">
        <title>Nocardia sp. nov. CT2-14 isolated from soil.</title>
        <authorList>
            <person name="Kanchanasin P."/>
            <person name="Tanasupawat S."/>
            <person name="Yuki M."/>
            <person name="Kudo T."/>
        </authorList>
    </citation>
    <scope>NUCLEOTIDE SEQUENCE [LARGE SCALE GENOMIC DNA]</scope>
    <source>
        <strain evidence="2 3">CT2-14</strain>
    </source>
</reference>
<dbReference type="EMBL" id="WMBB01000001">
    <property type="protein sequence ID" value="MTE11516.1"/>
    <property type="molecule type" value="Genomic_DNA"/>
</dbReference>
<dbReference type="AlphaFoldDB" id="A0A6I3KQW7"/>
<evidence type="ECO:0000259" key="1">
    <source>
        <dbReference type="Pfam" id="PF04149"/>
    </source>
</evidence>
<dbReference type="Pfam" id="PF04149">
    <property type="entry name" value="DUF397"/>
    <property type="match status" value="1"/>
</dbReference>
<gene>
    <name evidence="2" type="ORF">GLP40_01760</name>
</gene>
<evidence type="ECO:0000313" key="3">
    <source>
        <dbReference type="Proteomes" id="UP000432464"/>
    </source>
</evidence>
<dbReference type="Proteomes" id="UP000432464">
    <property type="component" value="Unassembled WGS sequence"/>
</dbReference>
<comment type="caution">
    <text evidence="2">The sequence shown here is derived from an EMBL/GenBank/DDBJ whole genome shotgun (WGS) entry which is preliminary data.</text>
</comment>
<keyword evidence="3" id="KW-1185">Reference proteome</keyword>